<comment type="similarity">
    <text evidence="2 8">Belongs to the serpin family.</text>
</comment>
<dbReference type="InterPro" id="IPR000215">
    <property type="entry name" value="Serpin_fam"/>
</dbReference>
<dbReference type="Pfam" id="PF00079">
    <property type="entry name" value="Serpin"/>
    <property type="match status" value="1"/>
</dbReference>
<evidence type="ECO:0000259" key="10">
    <source>
        <dbReference type="SMART" id="SM00093"/>
    </source>
</evidence>
<dbReference type="Gene3D" id="3.30.497.10">
    <property type="entry name" value="Antithrombin, subunit I, domain 2"/>
    <property type="match status" value="1"/>
</dbReference>
<dbReference type="InterPro" id="IPR023796">
    <property type="entry name" value="Serpin_dom"/>
</dbReference>
<keyword evidence="4" id="KW-0646">Protease inhibitor</keyword>
<evidence type="ECO:0000256" key="6">
    <source>
        <dbReference type="ARBA" id="ARBA00022900"/>
    </source>
</evidence>
<evidence type="ECO:0000256" key="2">
    <source>
        <dbReference type="ARBA" id="ARBA00009500"/>
    </source>
</evidence>
<protein>
    <submittedName>
        <fullName evidence="11">Serine protease inhibitor</fullName>
    </submittedName>
</protein>
<sequence length="407" mass="44655">MPINTPASLSAGRTPLAMALYAVKVLLLCAALVVSASAQDVVLRHARANNDFGISLFKEICFGNRDKNVFFSPASISIALGLLYAGASSKTLSELSAVLGLTDAGLVDRDVVLPAYKSLIETRSEKATLDIANTVLIQHSTEILDQYRKDLADFFHAEVRSVDILRDGSKVAAEINSWVSAKTGGKIPKILDGPLPMNTVAFLINAVYFKGTWLTKFKASQTKPLPFYNHGRDEVKVATMSLRRSLRYAFVDELGARAVEVPYAGDRFSMIIVLPRTRTGLSIVESQLTVDALEKITNELASRNVNLWLPKFKLETDYDLVTLLRKLGLESAFGGGADFSGISARNNLQVSDVKHKALVEVNEEGTVAAAVTSIRMRMKSSRRAQPPPPVEFRVEHPFAFIIWDRID</sequence>
<evidence type="ECO:0000256" key="5">
    <source>
        <dbReference type="ARBA" id="ARBA00022729"/>
    </source>
</evidence>
<dbReference type="SMART" id="SM00093">
    <property type="entry name" value="SERPIN"/>
    <property type="match status" value="1"/>
</dbReference>
<dbReference type="InterPro" id="IPR042185">
    <property type="entry name" value="Serpin_sf_2"/>
</dbReference>
<evidence type="ECO:0000256" key="1">
    <source>
        <dbReference type="ARBA" id="ARBA00004613"/>
    </source>
</evidence>
<accession>A0A0E9Y312</accession>
<feature type="domain" description="Serpin" evidence="10">
    <location>
        <begin position="54"/>
        <end position="405"/>
    </location>
</feature>
<reference evidence="11" key="1">
    <citation type="submission" date="2014-02" db="EMBL/GenBank/DDBJ databases">
        <title>Comparative bioinformatics, temporal and spatial expression analyses of Ixodes scapularis organic anion transporting polypeptides.</title>
        <authorList>
            <person name="Radulovic Z."/>
            <person name="Porter L."/>
            <person name="Kim T."/>
            <person name="Mulenga A."/>
        </authorList>
    </citation>
    <scope>NUCLEOTIDE SEQUENCE</scope>
</reference>
<organism evidence="11">
    <name type="scientific">Amblyomma americanum</name>
    <name type="common">Lone star tick</name>
    <dbReference type="NCBI Taxonomy" id="6943"/>
    <lineage>
        <taxon>Eukaryota</taxon>
        <taxon>Metazoa</taxon>
        <taxon>Ecdysozoa</taxon>
        <taxon>Arthropoda</taxon>
        <taxon>Chelicerata</taxon>
        <taxon>Arachnida</taxon>
        <taxon>Acari</taxon>
        <taxon>Parasitiformes</taxon>
        <taxon>Ixodida</taxon>
        <taxon>Ixodoidea</taxon>
        <taxon>Ixodidae</taxon>
        <taxon>Amblyomminae</taxon>
        <taxon>Amblyomma</taxon>
    </lineage>
</organism>
<keyword evidence="3" id="KW-0964">Secreted</keyword>
<feature type="non-terminal residue" evidence="11">
    <location>
        <position position="407"/>
    </location>
</feature>
<reference evidence="11" key="2">
    <citation type="submission" date="2014-02" db="EMBL/GenBank/DDBJ databases">
        <title>Intra- and inter-species comparative analysis of male and female Amblyomma americanum serine protease inhibitors (serpins).</title>
        <authorList>
            <person name="Porter L."/>
            <person name="Kim T."/>
            <person name="Radulovic Z."/>
            <person name="Braz G."/>
            <person name="Vaz I.D.S.Jr."/>
            <person name="Mulenga A."/>
        </authorList>
    </citation>
    <scope>NUCLEOTIDE SEQUENCE</scope>
</reference>
<dbReference type="AlphaFoldDB" id="A0A0E9Y312"/>
<evidence type="ECO:0000313" key="11">
    <source>
        <dbReference type="EMBL" id="JAI08774.1"/>
    </source>
</evidence>
<keyword evidence="5 9" id="KW-0732">Signal</keyword>
<dbReference type="InterPro" id="IPR036186">
    <property type="entry name" value="Serpin_sf"/>
</dbReference>
<dbReference type="Gene3D" id="2.30.39.10">
    <property type="entry name" value="Alpha-1-antitrypsin, domain 1"/>
    <property type="match status" value="1"/>
</dbReference>
<keyword evidence="6" id="KW-0722">Serine protease inhibitor</keyword>
<name>A0A0E9Y312_AMBAM</name>
<dbReference type="SUPFAM" id="SSF56574">
    <property type="entry name" value="Serpins"/>
    <property type="match status" value="1"/>
</dbReference>
<dbReference type="FunFam" id="3.30.497.10:FF:000031">
    <property type="entry name" value="Putative salivary serpin"/>
    <property type="match status" value="1"/>
</dbReference>
<dbReference type="CDD" id="cd19577">
    <property type="entry name" value="serpinJ_IRS-2-like"/>
    <property type="match status" value="1"/>
</dbReference>
<feature type="signal peptide" evidence="9">
    <location>
        <begin position="1"/>
        <end position="38"/>
    </location>
</feature>
<keyword evidence="7" id="KW-0325">Glycoprotein</keyword>
<dbReference type="GO" id="GO:0004867">
    <property type="term" value="F:serine-type endopeptidase inhibitor activity"/>
    <property type="evidence" value="ECO:0007669"/>
    <property type="project" value="UniProtKB-KW"/>
</dbReference>
<dbReference type="PANTHER" id="PTHR11461:SF211">
    <property type="entry name" value="GH10112P-RELATED"/>
    <property type="match status" value="1"/>
</dbReference>
<dbReference type="GO" id="GO:0005615">
    <property type="term" value="C:extracellular space"/>
    <property type="evidence" value="ECO:0007669"/>
    <property type="project" value="InterPro"/>
</dbReference>
<feature type="chain" id="PRO_5002435745" evidence="9">
    <location>
        <begin position="39"/>
        <end position="407"/>
    </location>
</feature>
<dbReference type="InterPro" id="IPR042178">
    <property type="entry name" value="Serpin_sf_1"/>
</dbReference>
<evidence type="ECO:0000256" key="8">
    <source>
        <dbReference type="RuleBase" id="RU000411"/>
    </source>
</evidence>
<proteinExistence type="inferred from homology"/>
<evidence type="ECO:0000256" key="9">
    <source>
        <dbReference type="SAM" id="SignalP"/>
    </source>
</evidence>
<dbReference type="PANTHER" id="PTHR11461">
    <property type="entry name" value="SERINE PROTEASE INHIBITOR, SERPIN"/>
    <property type="match status" value="1"/>
</dbReference>
<evidence type="ECO:0000256" key="7">
    <source>
        <dbReference type="ARBA" id="ARBA00023180"/>
    </source>
</evidence>
<evidence type="ECO:0000256" key="3">
    <source>
        <dbReference type="ARBA" id="ARBA00022525"/>
    </source>
</evidence>
<dbReference type="EMBL" id="GAYW01000204">
    <property type="protein sequence ID" value="JAI08774.1"/>
    <property type="molecule type" value="Transcribed_RNA"/>
</dbReference>
<comment type="subcellular location">
    <subcellularLocation>
        <location evidence="1">Secreted</location>
    </subcellularLocation>
</comment>
<evidence type="ECO:0000256" key="4">
    <source>
        <dbReference type="ARBA" id="ARBA00022690"/>
    </source>
</evidence>